<dbReference type="PANTHER" id="PTHR28037">
    <property type="entry name" value="ALCOHOL O-ACETYLTRANSFERASE 1-RELATED"/>
    <property type="match status" value="1"/>
</dbReference>
<comment type="caution">
    <text evidence="2">The sequence shown here is derived from an EMBL/GenBank/DDBJ whole genome shotgun (WGS) entry which is preliminary data.</text>
</comment>
<feature type="region of interest" description="Disordered" evidence="1">
    <location>
        <begin position="273"/>
        <end position="322"/>
    </location>
</feature>
<organism evidence="2 3">
    <name type="scientific">Filobasidium floriforme</name>
    <dbReference type="NCBI Taxonomy" id="5210"/>
    <lineage>
        <taxon>Eukaryota</taxon>
        <taxon>Fungi</taxon>
        <taxon>Dikarya</taxon>
        <taxon>Basidiomycota</taxon>
        <taxon>Agaricomycotina</taxon>
        <taxon>Tremellomycetes</taxon>
        <taxon>Filobasidiales</taxon>
        <taxon>Filobasidiaceae</taxon>
        <taxon>Filobasidium</taxon>
    </lineage>
</organism>
<dbReference type="InterPro" id="IPR052058">
    <property type="entry name" value="Alcohol_O-acetyltransferase"/>
</dbReference>
<evidence type="ECO:0000256" key="1">
    <source>
        <dbReference type="SAM" id="MobiDB-lite"/>
    </source>
</evidence>
<reference evidence="2" key="1">
    <citation type="submission" date="2020-04" db="EMBL/GenBank/DDBJ databases">
        <title>Analysis of mating type loci in Filobasidium floriforme.</title>
        <authorList>
            <person name="Nowrousian M."/>
        </authorList>
    </citation>
    <scope>NUCLEOTIDE SEQUENCE</scope>
    <source>
        <strain evidence="2">CBS 6242</strain>
    </source>
</reference>
<protein>
    <recommendedName>
        <fullName evidence="4">Alcohol acetyltransferase</fullName>
    </recommendedName>
</protein>
<evidence type="ECO:0000313" key="3">
    <source>
        <dbReference type="Proteomes" id="UP000812966"/>
    </source>
</evidence>
<feature type="compositionally biased region" description="Low complexity" evidence="1">
    <location>
        <begin position="39"/>
        <end position="49"/>
    </location>
</feature>
<evidence type="ECO:0000313" key="2">
    <source>
        <dbReference type="EMBL" id="KAG7527615.1"/>
    </source>
</evidence>
<proteinExistence type="predicted"/>
<dbReference type="AlphaFoldDB" id="A0A8K0JEM3"/>
<feature type="compositionally biased region" description="Polar residues" evidence="1">
    <location>
        <begin position="288"/>
        <end position="316"/>
    </location>
</feature>
<gene>
    <name evidence="2" type="ORF">FFLO_06762</name>
</gene>
<dbReference type="PANTHER" id="PTHR28037:SF1">
    <property type="entry name" value="ALCOHOL O-ACETYLTRANSFERASE 1-RELATED"/>
    <property type="match status" value="1"/>
</dbReference>
<feature type="compositionally biased region" description="Low complexity" evidence="1">
    <location>
        <begin position="202"/>
        <end position="220"/>
    </location>
</feature>
<accession>A0A8K0JEM3</accession>
<feature type="region of interest" description="Disordered" evidence="1">
    <location>
        <begin position="202"/>
        <end position="223"/>
    </location>
</feature>
<sequence>MVQFEGRPISAHERYSLTQDNLAQPPLITYVAAFCTPTSTSTSTSTAASEKTGKPLPSLSGLQTALDESVGEEAILNARVVGWETTQARWGPLDLEVKREVEAEIEGEFENGERRKVGRRCETVLDKPLSLSEYGISPNTVAEINTDEDKPDDDHGHSDVDLESEKLGKVMSHLLHQETETARRELNVETGDLWRIVRVLAPNPTSNSNPNPTSNLNSNSDNEHEVDQTGFVVLVVHHIITDGMGGLEFFSQLLQRALRYDQERERVRVRVRGQVEGEGEGDMESQPLLRSQSESESQKQARSTEPTVSNKPTTTRPLPPALESTIRLKPALSTLLRAVWYELLVPKFPGWLQRFFVDENATKVWIGRSIAGGDDKLKVNVKAAKRNGDELQDQSDLDLDVEGGGQSVDLATLPCRYSVVPLPAELIGRLVHLSAARHQAASNAPRVKLTSLLMAALMLAVHSTLDEQTLKDGVNIEGNVPMSERNLELGHPAFLGNLMVPAMYRKWFPTVVEGQGQKTEEERYWDVAEDLAERLENGQMRKAGRETWGLCAHIPDGQRQKLLPPQNPSSGSNSTTTRARGAFTGWEEYFGASHRRTKYSHSVQFSNLGRVPPSFPKVDAVVWGHPAACFDSHAVEVDCVGLAGGEVWMSVNWREGNMVDGVLIGRIIKEMKGLLGRLVKGSA</sequence>
<name>A0A8K0JEM3_9TREE</name>
<keyword evidence="3" id="KW-1185">Reference proteome</keyword>
<evidence type="ECO:0008006" key="4">
    <source>
        <dbReference type="Google" id="ProtNLM"/>
    </source>
</evidence>
<dbReference type="Proteomes" id="UP000812966">
    <property type="component" value="Unassembled WGS sequence"/>
</dbReference>
<feature type="region of interest" description="Disordered" evidence="1">
    <location>
        <begin position="39"/>
        <end position="60"/>
    </location>
</feature>
<dbReference type="OrthoDB" id="2150604at2759"/>
<dbReference type="EMBL" id="JABELV010000256">
    <property type="protein sequence ID" value="KAG7527615.1"/>
    <property type="molecule type" value="Genomic_DNA"/>
</dbReference>
<feature type="compositionally biased region" description="Polar residues" evidence="1">
    <location>
        <begin position="568"/>
        <end position="578"/>
    </location>
</feature>
<feature type="region of interest" description="Disordered" evidence="1">
    <location>
        <begin position="558"/>
        <end position="578"/>
    </location>
</feature>